<dbReference type="CDD" id="cd15898">
    <property type="entry name" value="EFh_PI-PLC"/>
    <property type="match status" value="1"/>
</dbReference>
<accession>A0A813IBY0</accession>
<dbReference type="FunFam" id="1.10.238.10:FF:000003">
    <property type="entry name" value="Calmodulin A"/>
    <property type="match status" value="1"/>
</dbReference>
<feature type="domain" description="EF-hand" evidence="16">
    <location>
        <begin position="385"/>
        <end position="417"/>
    </location>
</feature>
<dbReference type="EMBL" id="CAJNNW010005428">
    <property type="protein sequence ID" value="CAE8647417.1"/>
    <property type="molecule type" value="Genomic_DNA"/>
</dbReference>
<dbReference type="Pfam" id="PF00069">
    <property type="entry name" value="Pkinase"/>
    <property type="match status" value="1"/>
</dbReference>
<feature type="domain" description="Protein kinase" evidence="15">
    <location>
        <begin position="31"/>
        <end position="304"/>
    </location>
</feature>
<dbReference type="CDD" id="cd05117">
    <property type="entry name" value="STKc_CAMK"/>
    <property type="match status" value="1"/>
</dbReference>
<sequence>MIAQEFPSEPFGTSSAVDVAVQTDRPPAVSPAVLDSIWVSEFGEKYHRTPVAKGVNKDTGAVRAIKAIDKNKISDVERFQGEVDIQAALDHPNIVKLYEVFQDAKRYYLVMELCTGGELFDRIVEEAEKNSSADSGASAAFSEQGAATYMQQILGAMSYLHKNHFVHRDIKPENFLLQSMDPKAEIKVIDFGLAKKFLPGAAPMKTKAGTPYYVAPQVLQGSYDEKCDIWSCGVIAYILLCGYPPFYGDNDDQILRMVKKGDFQFGDQDWKTVSSQAKDMIRKMLTHDPAKRPSAADMLEHPWIGQSAEVLQGTVSADLGRKLKTFHSTSRMKKVALTLIAQQLKDDDLKELRNCFLLMDGNKDGTLTLKEIEDGMKKAKVDFPDDMIDILRNLDTDGSGNIDYTEFIAATLTKKQYLKREVMWAAFRVFDKDGDGTITKQELATILKEEGNMSYVENMVKEVDLNGDGEISFDEFCAMLEAGTNEIVTSAVAKSVDAAVKSAK</sequence>
<dbReference type="SMART" id="SM00220">
    <property type="entry name" value="S_TKc"/>
    <property type="match status" value="1"/>
</dbReference>
<dbReference type="PROSITE" id="PS50011">
    <property type="entry name" value="PROTEIN_KINASE_DOM"/>
    <property type="match status" value="1"/>
</dbReference>
<keyword evidence="8" id="KW-0547">Nucleotide-binding</keyword>
<evidence type="ECO:0000256" key="10">
    <source>
        <dbReference type="ARBA" id="ARBA00022837"/>
    </source>
</evidence>
<comment type="similarity">
    <text evidence="12">Belongs to the protein kinase superfamily. Ser/Thr protein kinase family. CDPK subfamily.</text>
</comment>
<evidence type="ECO:0000256" key="12">
    <source>
        <dbReference type="ARBA" id="ARBA00024334"/>
    </source>
</evidence>
<evidence type="ECO:0000256" key="5">
    <source>
        <dbReference type="ARBA" id="ARBA00022679"/>
    </source>
</evidence>
<evidence type="ECO:0000256" key="7">
    <source>
        <dbReference type="ARBA" id="ARBA00022737"/>
    </source>
</evidence>
<dbReference type="Proteomes" id="UP000626109">
    <property type="component" value="Unassembled WGS sequence"/>
</dbReference>
<keyword evidence="9" id="KW-0418">Kinase</keyword>
<evidence type="ECO:0000256" key="13">
    <source>
        <dbReference type="ARBA" id="ARBA00047899"/>
    </source>
</evidence>
<dbReference type="GO" id="GO:0005509">
    <property type="term" value="F:calcium ion binding"/>
    <property type="evidence" value="ECO:0007669"/>
    <property type="project" value="InterPro"/>
</dbReference>
<dbReference type="PROSITE" id="PS00108">
    <property type="entry name" value="PROTEIN_KINASE_ST"/>
    <property type="match status" value="1"/>
</dbReference>
<proteinExistence type="inferred from homology"/>
<keyword evidence="11" id="KW-0067">ATP-binding</keyword>
<keyword evidence="10" id="KW-0106">Calcium</keyword>
<comment type="cofactor">
    <cofactor evidence="1">
        <name>Mg(2+)</name>
        <dbReference type="ChEBI" id="CHEBI:18420"/>
    </cofactor>
</comment>
<comment type="catalytic activity">
    <reaction evidence="14">
        <text>L-seryl-[protein] + ATP = O-phospho-L-seryl-[protein] + ADP + H(+)</text>
        <dbReference type="Rhea" id="RHEA:17989"/>
        <dbReference type="Rhea" id="RHEA-COMP:9863"/>
        <dbReference type="Rhea" id="RHEA-COMP:11604"/>
        <dbReference type="ChEBI" id="CHEBI:15378"/>
        <dbReference type="ChEBI" id="CHEBI:29999"/>
        <dbReference type="ChEBI" id="CHEBI:30616"/>
        <dbReference type="ChEBI" id="CHEBI:83421"/>
        <dbReference type="ChEBI" id="CHEBI:456216"/>
        <dbReference type="EC" id="2.7.11.1"/>
    </reaction>
</comment>
<protein>
    <recommendedName>
        <fullName evidence="3">non-specific serine/threonine protein kinase</fullName>
        <ecNumber evidence="3">2.7.11.1</ecNumber>
    </recommendedName>
</protein>
<dbReference type="Pfam" id="PF13499">
    <property type="entry name" value="EF-hand_7"/>
    <property type="match status" value="2"/>
</dbReference>
<dbReference type="InterPro" id="IPR011992">
    <property type="entry name" value="EF-hand-dom_pair"/>
</dbReference>
<feature type="domain" description="EF-hand" evidence="16">
    <location>
        <begin position="347"/>
        <end position="382"/>
    </location>
</feature>
<dbReference type="InterPro" id="IPR050205">
    <property type="entry name" value="CDPK_Ser/Thr_kinases"/>
</dbReference>
<dbReference type="AlphaFoldDB" id="A0A813IBY0"/>
<dbReference type="SMART" id="SM00054">
    <property type="entry name" value="EFh"/>
    <property type="match status" value="4"/>
</dbReference>
<dbReference type="Gene3D" id="3.30.200.20">
    <property type="entry name" value="Phosphorylase Kinase, domain 1"/>
    <property type="match status" value="1"/>
</dbReference>
<evidence type="ECO:0000256" key="1">
    <source>
        <dbReference type="ARBA" id="ARBA00001946"/>
    </source>
</evidence>
<dbReference type="Gene3D" id="1.10.238.10">
    <property type="entry name" value="EF-hand"/>
    <property type="match status" value="2"/>
</dbReference>
<dbReference type="FunFam" id="1.10.510.10:FF:000571">
    <property type="entry name" value="Maternal embryonic leucine zipper kinase"/>
    <property type="match status" value="1"/>
</dbReference>
<gene>
    <name evidence="17" type="ORF">PGLA2088_LOCUS5657</name>
</gene>
<evidence type="ECO:0000256" key="11">
    <source>
        <dbReference type="ARBA" id="ARBA00022840"/>
    </source>
</evidence>
<evidence type="ECO:0000256" key="14">
    <source>
        <dbReference type="ARBA" id="ARBA00048679"/>
    </source>
</evidence>
<dbReference type="InterPro" id="IPR011009">
    <property type="entry name" value="Kinase-like_dom_sf"/>
</dbReference>
<feature type="domain" description="EF-hand" evidence="16">
    <location>
        <begin position="456"/>
        <end position="486"/>
    </location>
</feature>
<evidence type="ECO:0000256" key="4">
    <source>
        <dbReference type="ARBA" id="ARBA00022527"/>
    </source>
</evidence>
<dbReference type="GO" id="GO:0004674">
    <property type="term" value="F:protein serine/threonine kinase activity"/>
    <property type="evidence" value="ECO:0007669"/>
    <property type="project" value="UniProtKB-KW"/>
</dbReference>
<keyword evidence="7" id="KW-0677">Repeat</keyword>
<dbReference type="FunFam" id="3.30.200.20:FF:000315">
    <property type="entry name" value="Calcium-dependent protein kinase 3"/>
    <property type="match status" value="1"/>
</dbReference>
<evidence type="ECO:0000256" key="9">
    <source>
        <dbReference type="ARBA" id="ARBA00022777"/>
    </source>
</evidence>
<keyword evidence="6" id="KW-0479">Metal-binding</keyword>
<evidence type="ECO:0000256" key="8">
    <source>
        <dbReference type="ARBA" id="ARBA00022741"/>
    </source>
</evidence>
<dbReference type="InterPro" id="IPR002048">
    <property type="entry name" value="EF_hand_dom"/>
</dbReference>
<evidence type="ECO:0000313" key="18">
    <source>
        <dbReference type="Proteomes" id="UP000626109"/>
    </source>
</evidence>
<dbReference type="SUPFAM" id="SSF47473">
    <property type="entry name" value="EF-hand"/>
    <property type="match status" value="1"/>
</dbReference>
<dbReference type="CDD" id="cd00051">
    <property type="entry name" value="EFh"/>
    <property type="match status" value="1"/>
</dbReference>
<evidence type="ECO:0000259" key="16">
    <source>
        <dbReference type="PROSITE" id="PS50222"/>
    </source>
</evidence>
<comment type="catalytic activity">
    <reaction evidence="13">
        <text>L-threonyl-[protein] + ATP = O-phospho-L-threonyl-[protein] + ADP + H(+)</text>
        <dbReference type="Rhea" id="RHEA:46608"/>
        <dbReference type="Rhea" id="RHEA-COMP:11060"/>
        <dbReference type="Rhea" id="RHEA-COMP:11605"/>
        <dbReference type="ChEBI" id="CHEBI:15378"/>
        <dbReference type="ChEBI" id="CHEBI:30013"/>
        <dbReference type="ChEBI" id="CHEBI:30616"/>
        <dbReference type="ChEBI" id="CHEBI:61977"/>
        <dbReference type="ChEBI" id="CHEBI:456216"/>
        <dbReference type="EC" id="2.7.11.1"/>
    </reaction>
</comment>
<dbReference type="PROSITE" id="PS00018">
    <property type="entry name" value="EF_HAND_1"/>
    <property type="match status" value="4"/>
</dbReference>
<feature type="domain" description="EF-hand" evidence="16">
    <location>
        <begin position="418"/>
        <end position="453"/>
    </location>
</feature>
<dbReference type="PROSITE" id="PS50222">
    <property type="entry name" value="EF_HAND_2"/>
    <property type="match status" value="4"/>
</dbReference>
<comment type="subunit">
    <text evidence="2">Monomer.</text>
</comment>
<reference evidence="17" key="1">
    <citation type="submission" date="2021-02" db="EMBL/GenBank/DDBJ databases">
        <authorList>
            <person name="Dougan E. K."/>
            <person name="Rhodes N."/>
            <person name="Thang M."/>
            <person name="Chan C."/>
        </authorList>
    </citation>
    <scope>NUCLEOTIDE SEQUENCE</scope>
</reference>
<dbReference type="EC" id="2.7.11.1" evidence="3"/>
<evidence type="ECO:0000256" key="6">
    <source>
        <dbReference type="ARBA" id="ARBA00022723"/>
    </source>
</evidence>
<evidence type="ECO:0000313" key="17">
    <source>
        <dbReference type="EMBL" id="CAE8647417.1"/>
    </source>
</evidence>
<dbReference type="Gene3D" id="1.10.510.10">
    <property type="entry name" value="Transferase(Phosphotransferase) domain 1"/>
    <property type="match status" value="1"/>
</dbReference>
<dbReference type="InterPro" id="IPR008271">
    <property type="entry name" value="Ser/Thr_kinase_AS"/>
</dbReference>
<dbReference type="SUPFAM" id="SSF56112">
    <property type="entry name" value="Protein kinase-like (PK-like)"/>
    <property type="match status" value="1"/>
</dbReference>
<dbReference type="PANTHER" id="PTHR24349">
    <property type="entry name" value="SERINE/THREONINE-PROTEIN KINASE"/>
    <property type="match status" value="1"/>
</dbReference>
<name>A0A813IBY0_POLGL</name>
<dbReference type="InterPro" id="IPR018247">
    <property type="entry name" value="EF_Hand_1_Ca_BS"/>
</dbReference>
<keyword evidence="5" id="KW-0808">Transferase</keyword>
<dbReference type="InterPro" id="IPR000719">
    <property type="entry name" value="Prot_kinase_dom"/>
</dbReference>
<dbReference type="GO" id="GO:0005524">
    <property type="term" value="F:ATP binding"/>
    <property type="evidence" value="ECO:0007669"/>
    <property type="project" value="UniProtKB-KW"/>
</dbReference>
<evidence type="ECO:0000256" key="2">
    <source>
        <dbReference type="ARBA" id="ARBA00011245"/>
    </source>
</evidence>
<comment type="caution">
    <text evidence="17">The sequence shown here is derived from an EMBL/GenBank/DDBJ whole genome shotgun (WGS) entry which is preliminary data.</text>
</comment>
<keyword evidence="4" id="KW-0723">Serine/threonine-protein kinase</keyword>
<evidence type="ECO:0000256" key="3">
    <source>
        <dbReference type="ARBA" id="ARBA00012513"/>
    </source>
</evidence>
<organism evidence="17 18">
    <name type="scientific">Polarella glacialis</name>
    <name type="common">Dinoflagellate</name>
    <dbReference type="NCBI Taxonomy" id="89957"/>
    <lineage>
        <taxon>Eukaryota</taxon>
        <taxon>Sar</taxon>
        <taxon>Alveolata</taxon>
        <taxon>Dinophyceae</taxon>
        <taxon>Suessiales</taxon>
        <taxon>Suessiaceae</taxon>
        <taxon>Polarella</taxon>
    </lineage>
</organism>
<evidence type="ECO:0000259" key="15">
    <source>
        <dbReference type="PROSITE" id="PS50011"/>
    </source>
</evidence>